<feature type="region of interest" description="Disordered" evidence="1">
    <location>
        <begin position="248"/>
        <end position="286"/>
    </location>
</feature>
<keyword evidence="2" id="KW-0812">Transmembrane</keyword>
<keyword evidence="3" id="KW-1185">Reference proteome</keyword>
<organism evidence="3 4">
    <name type="scientific">Spodoptera frugiperda</name>
    <name type="common">Fall armyworm</name>
    <dbReference type="NCBI Taxonomy" id="7108"/>
    <lineage>
        <taxon>Eukaryota</taxon>
        <taxon>Metazoa</taxon>
        <taxon>Ecdysozoa</taxon>
        <taxon>Arthropoda</taxon>
        <taxon>Hexapoda</taxon>
        <taxon>Insecta</taxon>
        <taxon>Pterygota</taxon>
        <taxon>Neoptera</taxon>
        <taxon>Endopterygota</taxon>
        <taxon>Lepidoptera</taxon>
        <taxon>Glossata</taxon>
        <taxon>Ditrysia</taxon>
        <taxon>Noctuoidea</taxon>
        <taxon>Noctuidae</taxon>
        <taxon>Amphipyrinae</taxon>
        <taxon>Spodoptera</taxon>
    </lineage>
</organism>
<evidence type="ECO:0000256" key="2">
    <source>
        <dbReference type="SAM" id="Phobius"/>
    </source>
</evidence>
<protein>
    <submittedName>
        <fullName evidence="4">Uncharacterized protein LOC118269019 isoform X1</fullName>
    </submittedName>
</protein>
<dbReference type="Proteomes" id="UP000829999">
    <property type="component" value="Chromosome 2"/>
</dbReference>
<accession>A0A9R0E1H9</accession>
<reference evidence="4" key="1">
    <citation type="submission" date="2025-08" db="UniProtKB">
        <authorList>
            <consortium name="RefSeq"/>
        </authorList>
    </citation>
    <scope>IDENTIFICATION</scope>
    <source>
        <tissue evidence="4">Whole larval tissue</tissue>
    </source>
</reference>
<keyword evidence="2" id="KW-0472">Membrane</keyword>
<dbReference type="OrthoDB" id="7491776at2759"/>
<evidence type="ECO:0000313" key="3">
    <source>
        <dbReference type="Proteomes" id="UP000829999"/>
    </source>
</evidence>
<evidence type="ECO:0000313" key="4">
    <source>
        <dbReference type="RefSeq" id="XP_050557557.1"/>
    </source>
</evidence>
<dbReference type="GeneID" id="118269019"/>
<keyword evidence="2" id="KW-1133">Transmembrane helix</keyword>
<feature type="region of interest" description="Disordered" evidence="1">
    <location>
        <begin position="134"/>
        <end position="168"/>
    </location>
</feature>
<dbReference type="RefSeq" id="XP_050557557.1">
    <property type="nucleotide sequence ID" value="XM_050701600.1"/>
</dbReference>
<name>A0A9R0E1H9_SPOFR</name>
<feature type="transmembrane region" description="Helical" evidence="2">
    <location>
        <begin position="66"/>
        <end position="95"/>
    </location>
</feature>
<sequence>MSRTCQFYCLLYSSHNRVSPAIGVVSHIFLAFIAVYFQNTRYKFHLSKMGVVISCMSNIMYLSEKIILYATCVGLVCSIILMFVVTLGMGIGLGYNYCFVDMKTKYKYIPGHYVYPHNLRFPYYYRRSGDQAQDPARAAEEELENDQLRKGPMRPPETGRRNPIFDSPTEKGITDFRRKLGLVDRDYSIFANGSTTEEYDLENEEEVSNGTVAEVDIGTQFDNITTTAATTTTEVAESTETITTTETVETEETTETLETTDTTDVTDSKTDDMYSIDDPTPEPAFPDEKRRVKKLVIPISGLDLVSLLSKLSAEKNNHSLQIVTT</sequence>
<dbReference type="AlphaFoldDB" id="A0A9R0E1H9"/>
<feature type="compositionally biased region" description="Low complexity" evidence="1">
    <location>
        <begin position="256"/>
        <end position="265"/>
    </location>
</feature>
<proteinExistence type="predicted"/>
<gene>
    <name evidence="4" type="primary">LOC118269019</name>
</gene>
<feature type="transmembrane region" description="Helical" evidence="2">
    <location>
        <begin position="20"/>
        <end position="39"/>
    </location>
</feature>
<evidence type="ECO:0000256" key="1">
    <source>
        <dbReference type="SAM" id="MobiDB-lite"/>
    </source>
</evidence>